<proteinExistence type="predicted"/>
<organism evidence="1 2">
    <name type="scientific">Panacagrimonas perspica</name>
    <dbReference type="NCBI Taxonomy" id="381431"/>
    <lineage>
        <taxon>Bacteria</taxon>
        <taxon>Pseudomonadati</taxon>
        <taxon>Pseudomonadota</taxon>
        <taxon>Gammaproteobacteria</taxon>
        <taxon>Nevskiales</taxon>
        <taxon>Nevskiaceae</taxon>
        <taxon>Panacagrimonas</taxon>
    </lineage>
</organism>
<accession>A0A4R7P2N7</accession>
<dbReference type="Pfam" id="PF02566">
    <property type="entry name" value="OsmC"/>
    <property type="match status" value="1"/>
</dbReference>
<dbReference type="EMBL" id="SOBT01000009">
    <property type="protein sequence ID" value="TDU27993.1"/>
    <property type="molecule type" value="Genomic_DNA"/>
</dbReference>
<sequence>MTSNARGPKSAYALHTEGVGMAQTIQVRGTPHVIQVDAVVAFGGQDAAPGPLAYALASLTSCSQATAQIVAKGMGIAIERMSFDLEAEIDMSVLVGVPAKGLPDFQPVSMNVTVATTASDAELEKLQAETERRCPMSQVFARAGVPVKARWSRA</sequence>
<evidence type="ECO:0000313" key="1">
    <source>
        <dbReference type="EMBL" id="TDU27993.1"/>
    </source>
</evidence>
<dbReference type="SUPFAM" id="SSF82784">
    <property type="entry name" value="OsmC-like"/>
    <property type="match status" value="1"/>
</dbReference>
<reference evidence="1 2" key="1">
    <citation type="submission" date="2019-03" db="EMBL/GenBank/DDBJ databases">
        <title>Genomic Encyclopedia of Type Strains, Phase IV (KMG-IV): sequencing the most valuable type-strain genomes for metagenomic binning, comparative biology and taxonomic classification.</title>
        <authorList>
            <person name="Goeker M."/>
        </authorList>
    </citation>
    <scope>NUCLEOTIDE SEQUENCE [LARGE SCALE GENOMIC DNA]</scope>
    <source>
        <strain evidence="1 2">DSM 26377</strain>
    </source>
</reference>
<evidence type="ECO:0000313" key="2">
    <source>
        <dbReference type="Proteomes" id="UP000295341"/>
    </source>
</evidence>
<dbReference type="RefSeq" id="WP_133881583.1">
    <property type="nucleotide sequence ID" value="NZ_MWIN01000010.1"/>
</dbReference>
<protein>
    <submittedName>
        <fullName evidence="1">Putative OsmC-like protein</fullName>
    </submittedName>
</protein>
<keyword evidence="2" id="KW-1185">Reference proteome</keyword>
<dbReference type="PANTHER" id="PTHR35368:SF1">
    <property type="entry name" value="HYDROPEROXIDE REDUCTASE"/>
    <property type="match status" value="1"/>
</dbReference>
<dbReference type="Proteomes" id="UP000295341">
    <property type="component" value="Unassembled WGS sequence"/>
</dbReference>
<dbReference type="Gene3D" id="3.30.300.20">
    <property type="match status" value="1"/>
</dbReference>
<dbReference type="InterPro" id="IPR052924">
    <property type="entry name" value="OsmC/Ohr_hydroprdx_reductase"/>
</dbReference>
<dbReference type="InterPro" id="IPR036102">
    <property type="entry name" value="OsmC/Ohrsf"/>
</dbReference>
<dbReference type="OrthoDB" id="9789573at2"/>
<dbReference type="AlphaFoldDB" id="A0A4R7P2N7"/>
<dbReference type="PANTHER" id="PTHR35368">
    <property type="entry name" value="HYDROPEROXIDE REDUCTASE"/>
    <property type="match status" value="1"/>
</dbReference>
<name>A0A4R7P2N7_9GAMM</name>
<gene>
    <name evidence="1" type="ORF">DFR24_2351</name>
</gene>
<dbReference type="InterPro" id="IPR003718">
    <property type="entry name" value="OsmC/Ohr_fam"/>
</dbReference>
<dbReference type="InterPro" id="IPR015946">
    <property type="entry name" value="KH_dom-like_a/b"/>
</dbReference>
<comment type="caution">
    <text evidence="1">The sequence shown here is derived from an EMBL/GenBank/DDBJ whole genome shotgun (WGS) entry which is preliminary data.</text>
</comment>